<evidence type="ECO:0000256" key="5">
    <source>
        <dbReference type="ARBA" id="ARBA00022553"/>
    </source>
</evidence>
<dbReference type="Gene3D" id="3.30.450.20">
    <property type="entry name" value="PAS domain"/>
    <property type="match status" value="1"/>
</dbReference>
<reference evidence="25 26" key="1">
    <citation type="submission" date="2019-06" db="EMBL/GenBank/DDBJ databases">
        <title>Whole genome shotgun sequence of Zoogloea ramigera NBRC 15342.</title>
        <authorList>
            <person name="Hosoyama A."/>
            <person name="Uohara A."/>
            <person name="Ohji S."/>
            <person name="Ichikawa N."/>
        </authorList>
    </citation>
    <scope>NUCLEOTIDE SEQUENCE [LARGE SCALE GENOMIC DNA]</scope>
    <source>
        <strain evidence="25 26">NBRC 15342</strain>
    </source>
</reference>
<dbReference type="Pfam" id="PF00072">
    <property type="entry name" value="Response_reg"/>
    <property type="match status" value="2"/>
</dbReference>
<feature type="modified residue" description="4-aspartylphosphate" evidence="19">
    <location>
        <position position="678"/>
    </location>
</feature>
<feature type="modified residue" description="Phosphohistidine" evidence="18">
    <location>
        <position position="832"/>
    </location>
</feature>
<dbReference type="InterPro" id="IPR000700">
    <property type="entry name" value="PAS-assoc_C"/>
</dbReference>
<dbReference type="SUPFAM" id="SSF55785">
    <property type="entry name" value="PYP-like sensor domain (PAS domain)"/>
    <property type="match status" value="1"/>
</dbReference>
<evidence type="ECO:0000259" key="21">
    <source>
        <dbReference type="PROSITE" id="PS50109"/>
    </source>
</evidence>
<dbReference type="InterPro" id="IPR000014">
    <property type="entry name" value="PAS"/>
</dbReference>
<protein>
    <recommendedName>
        <fullName evidence="16">Sensory/regulatory protein RpfC</fullName>
        <ecNumber evidence="3">2.7.13.3</ecNumber>
    </recommendedName>
    <alternativeName>
        <fullName evidence="17">Virulence sensor protein BvgS</fullName>
    </alternativeName>
</protein>
<dbReference type="SMART" id="SM00388">
    <property type="entry name" value="HisKA"/>
    <property type="match status" value="1"/>
</dbReference>
<feature type="domain" description="Histidine kinase" evidence="21">
    <location>
        <begin position="242"/>
        <end position="463"/>
    </location>
</feature>
<dbReference type="InterPro" id="IPR036641">
    <property type="entry name" value="HPT_dom_sf"/>
</dbReference>
<dbReference type="SMART" id="SM00091">
    <property type="entry name" value="PAS"/>
    <property type="match status" value="1"/>
</dbReference>
<dbReference type="Pfam" id="PF01627">
    <property type="entry name" value="Hpt"/>
    <property type="match status" value="1"/>
</dbReference>
<dbReference type="InterPro" id="IPR001789">
    <property type="entry name" value="Sig_transdc_resp-reg_receiver"/>
</dbReference>
<dbReference type="InterPro" id="IPR003594">
    <property type="entry name" value="HATPase_dom"/>
</dbReference>
<evidence type="ECO:0000256" key="7">
    <source>
        <dbReference type="ARBA" id="ARBA00022692"/>
    </source>
</evidence>
<dbReference type="InterPro" id="IPR008207">
    <property type="entry name" value="Sig_transdc_His_kin_Hpt_dom"/>
</dbReference>
<feature type="modified residue" description="4-aspartylphosphate" evidence="19">
    <location>
        <position position="535"/>
    </location>
</feature>
<feature type="domain" description="Response regulatory" evidence="22">
    <location>
        <begin position="629"/>
        <end position="745"/>
    </location>
</feature>
<feature type="domain" description="PAC" evidence="23">
    <location>
        <begin position="173"/>
        <end position="224"/>
    </location>
</feature>
<evidence type="ECO:0000256" key="2">
    <source>
        <dbReference type="ARBA" id="ARBA00004651"/>
    </source>
</evidence>
<sequence length="973" mass="104883">MSPFSIAGLVGVVPGPAPAAAEHTAVALLPGGAGYGLVGLALLAAGLLVWSLVLRRRVAARTQALQAARAELEGLRAAGEEARLRLDAETAGRIRELDDTAAEFRAIVEAASSGIVLMRDRHIVHCNRRMDEIFGYAPGEQIGQPTRIWYASDEEWARIGEEVYRKIWQGENHQREAQVRRKDGSPVWVRMSGRALDLAHPERGLVGIIEDITREREMLEEAQRARAMAEDGARMKSDFLANMSHEIRTPMNAIVGMAYLALRTDLTARQRDYLEKIQGAGQHLLGIINDILDLSRIEAGKLVVEHIPFSLERMIVNVTALLAEKTAAKGLELIVDVADDVPNELVGDPLRLGQVLINYANNAVKFTERGEVAIRVRRREAGDGQVELYFEVRDTGIGIDHDVQARLFSSFEQADSSTTRHYGGSGLGLVISRRLAALMEGEVGLNSTPGVGSTFWFTARLGYGPAQPSRFVPHAELVGRPILVVDDNAHAREVLGEMLRRMGFEVMALESGAAALDEVRSAEAAGRPYALVLLDWQMPCKDGISTAREIRALPLAEPPHIVMVSAHGRDELLAAARSIGIQDVLIKPVTASLLFDTVVRLLGHAPAGEVMPALVAPPGLELSRLAGSRVLLVEDNDLNQQVALELLRQAGMRVDVAENGAVAVDRVRIQPYDIVLMDLQMPVMDGLTATREIRRLPGRGGLPIVAMTANAMAGDRERCLAAGMQDHVSKPIEPARLWACLRRWLTPKTEPVAHVVQPAPAPAGGGEVPADLAPLADVPDLNVRDGVRNALGKESLYLALLARFVAGQRDFSAHFATALAESDLVSAERFAHTLKGLAAQIGAHTLGELAEQLESAVRIRAEAVVLVPLQADVTRRLTALLAALEAALPAPTPAAPTQACVDVAELKAVCARLAQALAADDFASGPLLETHEALLRAGLGHRFPLIAEAARSFNFEQALEVLQEAMESLGLGS</sequence>
<comment type="catalytic activity">
    <reaction evidence="1">
        <text>ATP + protein L-histidine = ADP + protein N-phospho-L-histidine.</text>
        <dbReference type="EC" id="2.7.13.3"/>
    </reaction>
</comment>
<keyword evidence="10" id="KW-0067">ATP-binding</keyword>
<dbReference type="GO" id="GO:0005886">
    <property type="term" value="C:plasma membrane"/>
    <property type="evidence" value="ECO:0007669"/>
    <property type="project" value="UniProtKB-SubCell"/>
</dbReference>
<evidence type="ECO:0000259" key="24">
    <source>
        <dbReference type="PROSITE" id="PS50894"/>
    </source>
</evidence>
<evidence type="ECO:0000256" key="12">
    <source>
        <dbReference type="ARBA" id="ARBA00023012"/>
    </source>
</evidence>
<keyword evidence="6" id="KW-0808">Transferase</keyword>
<feature type="transmembrane region" description="Helical" evidence="20">
    <location>
        <begin position="31"/>
        <end position="53"/>
    </location>
</feature>
<evidence type="ECO:0000256" key="13">
    <source>
        <dbReference type="ARBA" id="ARBA00023136"/>
    </source>
</evidence>
<dbReference type="InterPro" id="IPR005467">
    <property type="entry name" value="His_kinase_dom"/>
</dbReference>
<dbReference type="InterPro" id="IPR013767">
    <property type="entry name" value="PAS_fold"/>
</dbReference>
<dbReference type="GO" id="GO:0000155">
    <property type="term" value="F:phosphorelay sensor kinase activity"/>
    <property type="evidence" value="ECO:0007669"/>
    <property type="project" value="InterPro"/>
</dbReference>
<evidence type="ECO:0000259" key="22">
    <source>
        <dbReference type="PROSITE" id="PS50110"/>
    </source>
</evidence>
<organism evidence="25 26">
    <name type="scientific">Zoogloea ramigera</name>
    <dbReference type="NCBI Taxonomy" id="350"/>
    <lineage>
        <taxon>Bacteria</taxon>
        <taxon>Pseudomonadati</taxon>
        <taxon>Pseudomonadota</taxon>
        <taxon>Betaproteobacteria</taxon>
        <taxon>Rhodocyclales</taxon>
        <taxon>Zoogloeaceae</taxon>
        <taxon>Zoogloea</taxon>
    </lineage>
</organism>
<evidence type="ECO:0000256" key="17">
    <source>
        <dbReference type="ARBA" id="ARBA00070152"/>
    </source>
</evidence>
<dbReference type="EMBL" id="BJNV01000032">
    <property type="protein sequence ID" value="GEC95991.1"/>
    <property type="molecule type" value="Genomic_DNA"/>
</dbReference>
<feature type="domain" description="HPt" evidence="24">
    <location>
        <begin position="793"/>
        <end position="891"/>
    </location>
</feature>
<dbReference type="SUPFAM" id="SSF52172">
    <property type="entry name" value="CheY-like"/>
    <property type="match status" value="2"/>
</dbReference>
<dbReference type="InterPro" id="IPR036097">
    <property type="entry name" value="HisK_dim/P_sf"/>
</dbReference>
<evidence type="ECO:0000256" key="4">
    <source>
        <dbReference type="ARBA" id="ARBA00022475"/>
    </source>
</evidence>
<dbReference type="EC" id="2.7.13.3" evidence="3"/>
<keyword evidence="4" id="KW-1003">Cell membrane</keyword>
<dbReference type="InterPro" id="IPR036890">
    <property type="entry name" value="HATPase_C_sf"/>
</dbReference>
<dbReference type="SUPFAM" id="SSF55874">
    <property type="entry name" value="ATPase domain of HSP90 chaperone/DNA topoisomerase II/histidine kinase"/>
    <property type="match status" value="1"/>
</dbReference>
<accession>A0A4Y4CSW0</accession>
<keyword evidence="9 25" id="KW-0418">Kinase</keyword>
<dbReference type="InterPro" id="IPR003661">
    <property type="entry name" value="HisK_dim/P_dom"/>
</dbReference>
<dbReference type="GO" id="GO:0005524">
    <property type="term" value="F:ATP binding"/>
    <property type="evidence" value="ECO:0007669"/>
    <property type="project" value="UniProtKB-KW"/>
</dbReference>
<evidence type="ECO:0000256" key="14">
    <source>
        <dbReference type="ARBA" id="ARBA00058004"/>
    </source>
</evidence>
<keyword evidence="13 20" id="KW-0472">Membrane</keyword>
<evidence type="ECO:0000256" key="11">
    <source>
        <dbReference type="ARBA" id="ARBA00022989"/>
    </source>
</evidence>
<name>A0A4Y4CSW0_ZOORA</name>
<dbReference type="AlphaFoldDB" id="A0A4Y4CSW0"/>
<evidence type="ECO:0000256" key="1">
    <source>
        <dbReference type="ARBA" id="ARBA00000085"/>
    </source>
</evidence>
<evidence type="ECO:0000256" key="20">
    <source>
        <dbReference type="SAM" id="Phobius"/>
    </source>
</evidence>
<keyword evidence="12" id="KW-0902">Two-component regulatory system</keyword>
<evidence type="ECO:0000259" key="23">
    <source>
        <dbReference type="PROSITE" id="PS50113"/>
    </source>
</evidence>
<keyword evidence="7 20" id="KW-0812">Transmembrane</keyword>
<dbReference type="PANTHER" id="PTHR45339:SF1">
    <property type="entry name" value="HYBRID SIGNAL TRANSDUCTION HISTIDINE KINASE J"/>
    <property type="match status" value="1"/>
</dbReference>
<gene>
    <name evidence="25" type="ORF">ZRA01_20640</name>
</gene>
<dbReference type="SMART" id="SM00387">
    <property type="entry name" value="HATPase_c"/>
    <property type="match status" value="1"/>
</dbReference>
<evidence type="ECO:0000256" key="6">
    <source>
        <dbReference type="ARBA" id="ARBA00022679"/>
    </source>
</evidence>
<dbReference type="Pfam" id="PF02518">
    <property type="entry name" value="HATPase_c"/>
    <property type="match status" value="1"/>
</dbReference>
<dbReference type="FunFam" id="1.10.287.130:FF:000002">
    <property type="entry name" value="Two-component osmosensing histidine kinase"/>
    <property type="match status" value="1"/>
</dbReference>
<evidence type="ECO:0000256" key="8">
    <source>
        <dbReference type="ARBA" id="ARBA00022741"/>
    </source>
</evidence>
<proteinExistence type="predicted"/>
<dbReference type="SMART" id="SM00448">
    <property type="entry name" value="REC"/>
    <property type="match status" value="2"/>
</dbReference>
<keyword evidence="5 19" id="KW-0597">Phosphoprotein</keyword>
<evidence type="ECO:0000256" key="16">
    <source>
        <dbReference type="ARBA" id="ARBA00068150"/>
    </source>
</evidence>
<evidence type="ECO:0000256" key="3">
    <source>
        <dbReference type="ARBA" id="ARBA00012438"/>
    </source>
</evidence>
<dbReference type="SUPFAM" id="SSF47226">
    <property type="entry name" value="Histidine-containing phosphotransfer domain, HPT domain"/>
    <property type="match status" value="1"/>
</dbReference>
<evidence type="ECO:0000313" key="25">
    <source>
        <dbReference type="EMBL" id="GEC95991.1"/>
    </source>
</evidence>
<feature type="domain" description="Response regulatory" evidence="22">
    <location>
        <begin position="481"/>
        <end position="602"/>
    </location>
</feature>
<dbReference type="InterPro" id="IPR011006">
    <property type="entry name" value="CheY-like_superfamily"/>
</dbReference>
<comment type="function">
    <text evidence="14">Member of the two-component regulatory system BvgS/BvgA. Phosphorylates BvgA via a four-step phosphorelay in response to environmental signals.</text>
</comment>
<dbReference type="InterPro" id="IPR001610">
    <property type="entry name" value="PAC"/>
</dbReference>
<dbReference type="Pfam" id="PF00989">
    <property type="entry name" value="PAS"/>
    <property type="match status" value="1"/>
</dbReference>
<dbReference type="FunFam" id="3.30.565.10:FF:000010">
    <property type="entry name" value="Sensor histidine kinase RcsC"/>
    <property type="match status" value="1"/>
</dbReference>
<dbReference type="CDD" id="cd17546">
    <property type="entry name" value="REC_hyHK_CKI1_RcsC-like"/>
    <property type="match status" value="2"/>
</dbReference>
<dbReference type="Gene3D" id="3.30.565.10">
    <property type="entry name" value="Histidine kinase-like ATPase, C-terminal domain"/>
    <property type="match status" value="1"/>
</dbReference>
<comment type="caution">
    <text evidence="25">The sequence shown here is derived from an EMBL/GenBank/DDBJ whole genome shotgun (WGS) entry which is preliminary data.</text>
</comment>
<dbReference type="Pfam" id="PF00512">
    <property type="entry name" value="HisKA"/>
    <property type="match status" value="1"/>
</dbReference>
<evidence type="ECO:0000256" key="19">
    <source>
        <dbReference type="PROSITE-ProRule" id="PRU00169"/>
    </source>
</evidence>
<dbReference type="PROSITE" id="PS50113">
    <property type="entry name" value="PAC"/>
    <property type="match status" value="1"/>
</dbReference>
<comment type="subunit">
    <text evidence="15">At low DSF concentrations, interacts with RpfF.</text>
</comment>
<dbReference type="CDD" id="cd00130">
    <property type="entry name" value="PAS"/>
    <property type="match status" value="1"/>
</dbReference>
<dbReference type="Gene3D" id="1.20.120.160">
    <property type="entry name" value="HPT domain"/>
    <property type="match status" value="1"/>
</dbReference>
<dbReference type="PRINTS" id="PR00344">
    <property type="entry name" value="BCTRLSENSOR"/>
</dbReference>
<dbReference type="PANTHER" id="PTHR45339">
    <property type="entry name" value="HYBRID SIGNAL TRANSDUCTION HISTIDINE KINASE J"/>
    <property type="match status" value="1"/>
</dbReference>
<evidence type="ECO:0000256" key="9">
    <source>
        <dbReference type="ARBA" id="ARBA00022777"/>
    </source>
</evidence>
<evidence type="ECO:0000256" key="18">
    <source>
        <dbReference type="PROSITE-ProRule" id="PRU00110"/>
    </source>
</evidence>
<evidence type="ECO:0000256" key="10">
    <source>
        <dbReference type="ARBA" id="ARBA00022840"/>
    </source>
</evidence>
<dbReference type="PROSITE" id="PS50894">
    <property type="entry name" value="HPT"/>
    <property type="match status" value="1"/>
</dbReference>
<keyword evidence="11 20" id="KW-1133">Transmembrane helix</keyword>
<keyword evidence="26" id="KW-1185">Reference proteome</keyword>
<comment type="subcellular location">
    <subcellularLocation>
        <location evidence="2">Cell membrane</location>
        <topology evidence="2">Multi-pass membrane protein</topology>
    </subcellularLocation>
</comment>
<dbReference type="InterPro" id="IPR035965">
    <property type="entry name" value="PAS-like_dom_sf"/>
</dbReference>
<dbReference type="Proteomes" id="UP000318422">
    <property type="component" value="Unassembled WGS sequence"/>
</dbReference>
<evidence type="ECO:0000313" key="26">
    <source>
        <dbReference type="Proteomes" id="UP000318422"/>
    </source>
</evidence>
<dbReference type="SUPFAM" id="SSF47384">
    <property type="entry name" value="Homodimeric domain of signal transducing histidine kinase"/>
    <property type="match status" value="1"/>
</dbReference>
<dbReference type="PROSITE" id="PS50109">
    <property type="entry name" value="HIS_KIN"/>
    <property type="match status" value="1"/>
</dbReference>
<dbReference type="InterPro" id="IPR004358">
    <property type="entry name" value="Sig_transdc_His_kin-like_C"/>
</dbReference>
<keyword evidence="8" id="KW-0547">Nucleotide-binding</keyword>
<evidence type="ECO:0000256" key="15">
    <source>
        <dbReference type="ARBA" id="ARBA00064003"/>
    </source>
</evidence>
<dbReference type="PROSITE" id="PS50110">
    <property type="entry name" value="RESPONSE_REGULATORY"/>
    <property type="match status" value="2"/>
</dbReference>
<dbReference type="Gene3D" id="3.40.50.2300">
    <property type="match status" value="2"/>
</dbReference>
<dbReference type="CDD" id="cd00082">
    <property type="entry name" value="HisKA"/>
    <property type="match status" value="1"/>
</dbReference>
<dbReference type="GO" id="GO:0006355">
    <property type="term" value="P:regulation of DNA-templated transcription"/>
    <property type="evidence" value="ECO:0007669"/>
    <property type="project" value="InterPro"/>
</dbReference>
<dbReference type="SMART" id="SM00086">
    <property type="entry name" value="PAC"/>
    <property type="match status" value="1"/>
</dbReference>
<dbReference type="CDD" id="cd16922">
    <property type="entry name" value="HATPase_EvgS-ArcB-TorS-like"/>
    <property type="match status" value="1"/>
</dbReference>
<dbReference type="NCBIfam" id="TIGR00229">
    <property type="entry name" value="sensory_box"/>
    <property type="match status" value="1"/>
</dbReference>
<dbReference type="Gene3D" id="1.10.287.130">
    <property type="match status" value="1"/>
</dbReference>